<dbReference type="AlphaFoldDB" id="A0AAD7AE99"/>
<evidence type="ECO:0000256" key="5">
    <source>
        <dbReference type="SAM" id="MobiDB-lite"/>
    </source>
</evidence>
<keyword evidence="4" id="KW-0539">Nucleus</keyword>
<dbReference type="InterPro" id="IPR007811">
    <property type="entry name" value="RPC4"/>
</dbReference>
<evidence type="ECO:0000256" key="4">
    <source>
        <dbReference type="ARBA" id="ARBA00023242"/>
    </source>
</evidence>
<keyword evidence="2" id="KW-0240">DNA-directed RNA polymerase</keyword>
<evidence type="ECO:0000313" key="6">
    <source>
        <dbReference type="EMBL" id="KAJ7355447.1"/>
    </source>
</evidence>
<keyword evidence="3" id="KW-0804">Transcription</keyword>
<feature type="compositionally biased region" description="Basic and acidic residues" evidence="5">
    <location>
        <begin position="140"/>
        <end position="157"/>
    </location>
</feature>
<evidence type="ECO:0000313" key="7">
    <source>
        <dbReference type="Proteomes" id="UP001218218"/>
    </source>
</evidence>
<protein>
    <submittedName>
        <fullName evidence="6">RNA polymerase III RPC4-domain-containing protein</fullName>
    </submittedName>
</protein>
<dbReference type="GO" id="GO:0042797">
    <property type="term" value="P:tRNA transcription by RNA polymerase III"/>
    <property type="evidence" value="ECO:0007669"/>
    <property type="project" value="TreeGrafter"/>
</dbReference>
<dbReference type="EMBL" id="JARIHO010000009">
    <property type="protein sequence ID" value="KAJ7355447.1"/>
    <property type="molecule type" value="Genomic_DNA"/>
</dbReference>
<dbReference type="PANTHER" id="PTHR13408:SF0">
    <property type="entry name" value="DNA-DIRECTED RNA POLYMERASE III SUBUNIT RPC4"/>
    <property type="match status" value="1"/>
</dbReference>
<dbReference type="PANTHER" id="PTHR13408">
    <property type="entry name" value="DNA-DIRECTED RNA POLYMERASE III"/>
    <property type="match status" value="1"/>
</dbReference>
<comment type="caution">
    <text evidence="6">The sequence shown here is derived from an EMBL/GenBank/DDBJ whole genome shotgun (WGS) entry which is preliminary data.</text>
</comment>
<dbReference type="GO" id="GO:0003677">
    <property type="term" value="F:DNA binding"/>
    <property type="evidence" value="ECO:0007669"/>
    <property type="project" value="InterPro"/>
</dbReference>
<dbReference type="GO" id="GO:0005666">
    <property type="term" value="C:RNA polymerase III complex"/>
    <property type="evidence" value="ECO:0007669"/>
    <property type="project" value="InterPro"/>
</dbReference>
<organism evidence="6 7">
    <name type="scientific">Mycena albidolilacea</name>
    <dbReference type="NCBI Taxonomy" id="1033008"/>
    <lineage>
        <taxon>Eukaryota</taxon>
        <taxon>Fungi</taxon>
        <taxon>Dikarya</taxon>
        <taxon>Basidiomycota</taxon>
        <taxon>Agaricomycotina</taxon>
        <taxon>Agaricomycetes</taxon>
        <taxon>Agaricomycetidae</taxon>
        <taxon>Agaricales</taxon>
        <taxon>Marasmiineae</taxon>
        <taxon>Mycenaceae</taxon>
        <taxon>Mycena</taxon>
    </lineage>
</organism>
<feature type="compositionally biased region" description="Basic and acidic residues" evidence="5">
    <location>
        <begin position="44"/>
        <end position="53"/>
    </location>
</feature>
<feature type="region of interest" description="Disordered" evidence="5">
    <location>
        <begin position="1"/>
        <end position="170"/>
    </location>
</feature>
<keyword evidence="7" id="KW-1185">Reference proteome</keyword>
<name>A0AAD7AE99_9AGAR</name>
<feature type="region of interest" description="Disordered" evidence="5">
    <location>
        <begin position="195"/>
        <end position="222"/>
    </location>
</feature>
<evidence type="ECO:0000256" key="3">
    <source>
        <dbReference type="ARBA" id="ARBA00023163"/>
    </source>
</evidence>
<dbReference type="Proteomes" id="UP001218218">
    <property type="component" value="Unassembled WGS sequence"/>
</dbReference>
<feature type="compositionally biased region" description="Acidic residues" evidence="5">
    <location>
        <begin position="158"/>
        <end position="170"/>
    </location>
</feature>
<evidence type="ECO:0000256" key="2">
    <source>
        <dbReference type="ARBA" id="ARBA00022478"/>
    </source>
</evidence>
<comment type="subcellular location">
    <subcellularLocation>
        <location evidence="1">Nucleus</location>
    </subcellularLocation>
</comment>
<gene>
    <name evidence="6" type="ORF">DFH08DRAFT_852497</name>
</gene>
<reference evidence="6" key="1">
    <citation type="submission" date="2023-03" db="EMBL/GenBank/DDBJ databases">
        <title>Massive genome expansion in bonnet fungi (Mycena s.s.) driven by repeated elements and novel gene families across ecological guilds.</title>
        <authorList>
            <consortium name="Lawrence Berkeley National Laboratory"/>
            <person name="Harder C.B."/>
            <person name="Miyauchi S."/>
            <person name="Viragh M."/>
            <person name="Kuo A."/>
            <person name="Thoen E."/>
            <person name="Andreopoulos B."/>
            <person name="Lu D."/>
            <person name="Skrede I."/>
            <person name="Drula E."/>
            <person name="Henrissat B."/>
            <person name="Morin E."/>
            <person name="Kohler A."/>
            <person name="Barry K."/>
            <person name="LaButti K."/>
            <person name="Morin E."/>
            <person name="Salamov A."/>
            <person name="Lipzen A."/>
            <person name="Mereny Z."/>
            <person name="Hegedus B."/>
            <person name="Baldrian P."/>
            <person name="Stursova M."/>
            <person name="Weitz H."/>
            <person name="Taylor A."/>
            <person name="Grigoriev I.V."/>
            <person name="Nagy L.G."/>
            <person name="Martin F."/>
            <person name="Kauserud H."/>
        </authorList>
    </citation>
    <scope>NUCLEOTIDE SEQUENCE</scope>
    <source>
        <strain evidence="6">CBHHK002</strain>
    </source>
</reference>
<sequence>MADNASGSGAGPSKAIGSLAKKPPTTRQGTQKFKFTPVLPARRQKVEEVKTEPTPDTIPQDSSRGRGRGRGRGDGRGRGRGAGPRPPVELTASGPFAMGPAMSGNNARRSVPRSNFAIPTPGTDRASLGVGLTRMSAAGIKKENDLKGGKEKDKPSQEDEEVYSEPDEGVEIIDMEDVRQMDWMAPESLRKERCQAKRKVKKEEPADDGVGTVPAAAAEVEVDPANALDLSESEEEEEFEDLIEHFARQEPVTEDPSMREERLYFFQFPSPFPTFAAPAAAIPDSVPEVVAESSTKKVSFADDVKAGSLPGSARGSMAPPEPPAAVKADENPLIDGIIGTLEVYRSGAVKMRLHNGILLDVTAATQPSFLQHAVSLDLAEKRLTVLGEVNKRFVVSPDIETLLTAMEMSERTPPVVKGEDVKMDTS</sequence>
<feature type="compositionally biased region" description="Low complexity" evidence="5">
    <location>
        <begin position="213"/>
        <end position="222"/>
    </location>
</feature>
<evidence type="ECO:0000256" key="1">
    <source>
        <dbReference type="ARBA" id="ARBA00004123"/>
    </source>
</evidence>
<accession>A0AAD7AE99</accession>
<proteinExistence type="predicted"/>
<dbReference type="Pfam" id="PF05132">
    <property type="entry name" value="RNA_pol_Rpc4"/>
    <property type="match status" value="1"/>
</dbReference>